<protein>
    <submittedName>
        <fullName evidence="1">Uncharacterized protein</fullName>
    </submittedName>
</protein>
<gene>
    <name evidence="1" type="ORF">QFC19_004633</name>
</gene>
<reference evidence="1" key="1">
    <citation type="submission" date="2023-04" db="EMBL/GenBank/DDBJ databases">
        <title>Draft Genome sequencing of Naganishia species isolated from polar environments using Oxford Nanopore Technology.</title>
        <authorList>
            <person name="Leo P."/>
            <person name="Venkateswaran K."/>
        </authorList>
    </citation>
    <scope>NUCLEOTIDE SEQUENCE</scope>
    <source>
        <strain evidence="1">MNA-CCFEE 5261</strain>
    </source>
</reference>
<name>A0ACC2VVS8_9TREE</name>
<sequence>MTLPDNYNLVHITDRDLLDFTRSQNGASWRGVLSLQQYITREVVLAKSKAVKKLMVFVLEDSTNNNKLASIELLVRDATKFVFNGTKAEKQPVECGAIGGVFTYPQYRGQGLARIMVDKLMKQAKTSIMGSSGFTFLYSEVGEYYNRNGFISFSVPLCHIPVSSTLTTSISSSDTITLLGYHEFKPYFELYRQRYEERIINDVEKDHKTRISPNITLDYVDWFHLRAKYIAYHLFHQKPAIDFEAASYEELVEKFHSITPKVFGLKITEASTLVGFIVWTYDWSTAADGNPSNTVTVIKVHVEPGYDVDIYTLRLLTHLKILLEKQNQENDTATSGFVKIVVWDSDTSEEVRAKLQAKYQAKTGIDNPSRSAMLLHEPSDHQKLCDGELIWENNNKVTWF</sequence>
<organism evidence="1 2">
    <name type="scientific">Naganishia cerealis</name>
    <dbReference type="NCBI Taxonomy" id="610337"/>
    <lineage>
        <taxon>Eukaryota</taxon>
        <taxon>Fungi</taxon>
        <taxon>Dikarya</taxon>
        <taxon>Basidiomycota</taxon>
        <taxon>Agaricomycotina</taxon>
        <taxon>Tremellomycetes</taxon>
        <taxon>Filobasidiales</taxon>
        <taxon>Filobasidiaceae</taxon>
        <taxon>Naganishia</taxon>
    </lineage>
</organism>
<evidence type="ECO:0000313" key="2">
    <source>
        <dbReference type="Proteomes" id="UP001241377"/>
    </source>
</evidence>
<evidence type="ECO:0000313" key="1">
    <source>
        <dbReference type="EMBL" id="KAJ9102716.1"/>
    </source>
</evidence>
<proteinExistence type="predicted"/>
<keyword evidence="2" id="KW-1185">Reference proteome</keyword>
<dbReference type="Proteomes" id="UP001241377">
    <property type="component" value="Unassembled WGS sequence"/>
</dbReference>
<dbReference type="EMBL" id="JASBWR010000050">
    <property type="protein sequence ID" value="KAJ9102716.1"/>
    <property type="molecule type" value="Genomic_DNA"/>
</dbReference>
<comment type="caution">
    <text evidence="1">The sequence shown here is derived from an EMBL/GenBank/DDBJ whole genome shotgun (WGS) entry which is preliminary data.</text>
</comment>
<accession>A0ACC2VVS8</accession>